<dbReference type="PROSITE" id="PS00941">
    <property type="entry name" value="CARBOXYLESTERASE_B_2"/>
    <property type="match status" value="1"/>
</dbReference>
<comment type="similarity">
    <text evidence="1 3">Belongs to the type-B carboxylesterase/lipase family.</text>
</comment>
<name>A0A966DVK4_9SPHI</name>
<dbReference type="GO" id="GO:0016787">
    <property type="term" value="F:hydrolase activity"/>
    <property type="evidence" value="ECO:0007669"/>
    <property type="project" value="UniProtKB-KW"/>
</dbReference>
<keyword evidence="2 3" id="KW-0378">Hydrolase</keyword>
<reference evidence="5" key="1">
    <citation type="submission" date="2020-01" db="EMBL/GenBank/DDBJ databases">
        <authorList>
            <person name="Seo Y.L."/>
        </authorList>
    </citation>
    <scope>NUCLEOTIDE SEQUENCE</scope>
    <source>
        <strain evidence="5">R11</strain>
    </source>
</reference>
<dbReference type="InterPro" id="IPR029058">
    <property type="entry name" value="AB_hydrolase_fold"/>
</dbReference>
<reference evidence="5" key="2">
    <citation type="submission" date="2020-10" db="EMBL/GenBank/DDBJ databases">
        <title>Mucilaginibacter sp. nov., isolated from soil.</title>
        <authorList>
            <person name="Jeon C.O."/>
        </authorList>
    </citation>
    <scope>NUCLEOTIDE SEQUENCE</scope>
    <source>
        <strain evidence="5">R11</strain>
    </source>
</reference>
<dbReference type="EMBL" id="WWEO01000044">
    <property type="protein sequence ID" value="NCD71527.1"/>
    <property type="molecule type" value="Genomic_DNA"/>
</dbReference>
<comment type="caution">
    <text evidence="5">The sequence shown here is derived from an EMBL/GenBank/DDBJ whole genome shotgun (WGS) entry which is preliminary data.</text>
</comment>
<sequence>MKLGINKSIFSAGLFLLLGVFGNPIFAQSTVVKTAEGYVRGIKEEQAIVFKGVPYAQPPIGALRFKAPQPHAKWKDTLSCEEFGNAASQGGEGGKVRGSEDCLFLNVYIPVIDTKAKLPVVVWVHGGGMTGGTGSTMNGHAFADRDSVVTVTINYRLGIFGFTYLGDADAGLRTSGNNGLLDLVMALKWIKKNIKSFGGDLSKVTVMGESAGAKLTSTLLLTPAAKGLFSQLVLESGGVQCVRDSVTAKAIRQRIMDELHVTKAADLLNLPTDQLITAQAKVCNGAQGTNYFGPVDDGVIISGNPYQYLARNKNKKIKFLIGTNKQEARLFMNMDKRLYKPDSSVLSAWFGDNYKYVLGGYQAALKTIDPDSAAVSVLTEYMYKMHSYRLSEVLAEVSNPLYMYRFDYSKDGKGASHGEELAYLWSVPGSKHAEGFNAALSVQMHAAWVNFIKRGDPGKVNGADWLDCTNKVKNVMVFDNTSAPVVLQQIFNDRDHPYGSLVLHSAN</sequence>
<dbReference type="Pfam" id="PF00135">
    <property type="entry name" value="COesterase"/>
    <property type="match status" value="1"/>
</dbReference>
<feature type="domain" description="Carboxylesterase type B" evidence="4">
    <location>
        <begin position="29"/>
        <end position="482"/>
    </location>
</feature>
<evidence type="ECO:0000259" key="4">
    <source>
        <dbReference type="Pfam" id="PF00135"/>
    </source>
</evidence>
<dbReference type="InterPro" id="IPR050309">
    <property type="entry name" value="Type-B_Carboxylest/Lipase"/>
</dbReference>
<dbReference type="InterPro" id="IPR019819">
    <property type="entry name" value="Carboxylesterase_B_CS"/>
</dbReference>
<proteinExistence type="inferred from homology"/>
<evidence type="ECO:0000256" key="3">
    <source>
        <dbReference type="RuleBase" id="RU361235"/>
    </source>
</evidence>
<evidence type="ECO:0000256" key="1">
    <source>
        <dbReference type="ARBA" id="ARBA00005964"/>
    </source>
</evidence>
<dbReference type="Gene3D" id="3.40.50.1820">
    <property type="entry name" value="alpha/beta hydrolase"/>
    <property type="match status" value="1"/>
</dbReference>
<dbReference type="RefSeq" id="WP_166587474.1">
    <property type="nucleotide sequence ID" value="NZ_WWEO01000044.1"/>
</dbReference>
<organism evidence="5 6">
    <name type="scientific">Mucilaginibacter agri</name>
    <dbReference type="NCBI Taxonomy" id="2695265"/>
    <lineage>
        <taxon>Bacteria</taxon>
        <taxon>Pseudomonadati</taxon>
        <taxon>Bacteroidota</taxon>
        <taxon>Sphingobacteriia</taxon>
        <taxon>Sphingobacteriales</taxon>
        <taxon>Sphingobacteriaceae</taxon>
        <taxon>Mucilaginibacter</taxon>
    </lineage>
</organism>
<accession>A0A966DVK4</accession>
<dbReference type="InterPro" id="IPR002018">
    <property type="entry name" value="CarbesteraseB"/>
</dbReference>
<dbReference type="Proteomes" id="UP000638732">
    <property type="component" value="Unassembled WGS sequence"/>
</dbReference>
<evidence type="ECO:0000313" key="5">
    <source>
        <dbReference type="EMBL" id="NCD71527.1"/>
    </source>
</evidence>
<dbReference type="AlphaFoldDB" id="A0A966DVK4"/>
<protein>
    <recommendedName>
        <fullName evidence="3">Carboxylic ester hydrolase</fullName>
        <ecNumber evidence="3">3.1.1.-</ecNumber>
    </recommendedName>
</protein>
<gene>
    <name evidence="5" type="ORF">GSY63_19330</name>
</gene>
<dbReference type="PANTHER" id="PTHR11559">
    <property type="entry name" value="CARBOXYLESTERASE"/>
    <property type="match status" value="1"/>
</dbReference>
<evidence type="ECO:0000256" key="2">
    <source>
        <dbReference type="ARBA" id="ARBA00022801"/>
    </source>
</evidence>
<dbReference type="EC" id="3.1.1.-" evidence="3"/>
<dbReference type="InterPro" id="IPR019826">
    <property type="entry name" value="Carboxylesterase_B_AS"/>
</dbReference>
<keyword evidence="6" id="KW-1185">Reference proteome</keyword>
<dbReference type="PROSITE" id="PS00122">
    <property type="entry name" value="CARBOXYLESTERASE_B_1"/>
    <property type="match status" value="1"/>
</dbReference>
<evidence type="ECO:0000313" key="6">
    <source>
        <dbReference type="Proteomes" id="UP000638732"/>
    </source>
</evidence>
<dbReference type="SUPFAM" id="SSF53474">
    <property type="entry name" value="alpha/beta-Hydrolases"/>
    <property type="match status" value="1"/>
</dbReference>